<dbReference type="OrthoDB" id="96314at2759"/>
<name>A0A0D2E898_9EURO</name>
<keyword evidence="3 5" id="KW-0378">Hydrolase</keyword>
<dbReference type="EMBL" id="KN847322">
    <property type="protein sequence ID" value="KIW50935.1"/>
    <property type="molecule type" value="Genomic_DNA"/>
</dbReference>
<feature type="domain" description="Sulfatase N-terminal" evidence="7">
    <location>
        <begin position="34"/>
        <end position="377"/>
    </location>
</feature>
<keyword evidence="4" id="KW-0325">Glycoprotein</keyword>
<evidence type="ECO:0000256" key="5">
    <source>
        <dbReference type="PIRNR" id="PIRNR000972"/>
    </source>
</evidence>
<comment type="PTM">
    <text evidence="6">The conversion to 3-oxoalanine (also known as C-formylglycine, FGly), of a serine or cysteine residue in prokaryotes and of a cysteine residue in eukaryotes, is critical for catalytic activity.</text>
</comment>
<dbReference type="PIRSF" id="PIRSF000972">
    <property type="entry name" value="Arylsulf_plant"/>
    <property type="match status" value="1"/>
</dbReference>
<keyword evidence="2" id="KW-0732">Signal</keyword>
<dbReference type="GO" id="GO:0008449">
    <property type="term" value="F:N-acetylglucosamine-6-sulfatase activity"/>
    <property type="evidence" value="ECO:0007669"/>
    <property type="project" value="TreeGrafter"/>
</dbReference>
<evidence type="ECO:0000256" key="1">
    <source>
        <dbReference type="ARBA" id="ARBA00008779"/>
    </source>
</evidence>
<evidence type="ECO:0000256" key="3">
    <source>
        <dbReference type="ARBA" id="ARBA00022801"/>
    </source>
</evidence>
<dbReference type="InterPro" id="IPR024607">
    <property type="entry name" value="Sulfatase_CS"/>
</dbReference>
<gene>
    <name evidence="8" type="ORF">PV05_09712</name>
</gene>
<dbReference type="GO" id="GO:0005539">
    <property type="term" value="F:glycosaminoglycan binding"/>
    <property type="evidence" value="ECO:0007669"/>
    <property type="project" value="TreeGrafter"/>
</dbReference>
<dbReference type="EC" id="3.1.6.1" evidence="5"/>
<dbReference type="HOGENOM" id="CLU_006332_4_0_1"/>
<dbReference type="STRING" id="348802.A0A0D2E898"/>
<accession>A0A0D2E898</accession>
<dbReference type="SUPFAM" id="SSF53649">
    <property type="entry name" value="Alkaline phosphatase-like"/>
    <property type="match status" value="1"/>
</dbReference>
<dbReference type="PANTHER" id="PTHR43108">
    <property type="entry name" value="N-ACETYLGLUCOSAMINE-6-SULFATASE FAMILY MEMBER"/>
    <property type="match status" value="1"/>
</dbReference>
<dbReference type="InterPro" id="IPR012083">
    <property type="entry name" value="Arylsulfatase"/>
</dbReference>
<dbReference type="CDD" id="cd16147">
    <property type="entry name" value="G6S"/>
    <property type="match status" value="1"/>
</dbReference>
<evidence type="ECO:0000256" key="2">
    <source>
        <dbReference type="ARBA" id="ARBA00022729"/>
    </source>
</evidence>
<feature type="modified residue" description="3-oxoalanine (Cys)" evidence="6">
    <location>
        <position position="78"/>
    </location>
</feature>
<protein>
    <recommendedName>
        <fullName evidence="5">Arylsulfatase</fullName>
        <shortName evidence="5">AS</shortName>
        <ecNumber evidence="5">3.1.6.1</ecNumber>
    </recommendedName>
    <alternativeName>
        <fullName evidence="5">Aryl-sulfate sulphohydrolase</fullName>
    </alternativeName>
</protein>
<dbReference type="PANTHER" id="PTHR43108:SF8">
    <property type="entry name" value="SD21168P"/>
    <property type="match status" value="1"/>
</dbReference>
<comment type="similarity">
    <text evidence="1 5">Belongs to the sulfatase family.</text>
</comment>
<organism evidence="8 9">
    <name type="scientific">Exophiala xenobiotica</name>
    <dbReference type="NCBI Taxonomy" id="348802"/>
    <lineage>
        <taxon>Eukaryota</taxon>
        <taxon>Fungi</taxon>
        <taxon>Dikarya</taxon>
        <taxon>Ascomycota</taxon>
        <taxon>Pezizomycotina</taxon>
        <taxon>Eurotiomycetes</taxon>
        <taxon>Chaetothyriomycetidae</taxon>
        <taxon>Chaetothyriales</taxon>
        <taxon>Herpotrichiellaceae</taxon>
        <taxon>Exophiala</taxon>
    </lineage>
</organism>
<reference evidence="8 9" key="1">
    <citation type="submission" date="2015-01" db="EMBL/GenBank/DDBJ databases">
        <title>The Genome Sequence of Exophiala xenobiotica CBS118157.</title>
        <authorList>
            <consortium name="The Broad Institute Genomics Platform"/>
            <person name="Cuomo C."/>
            <person name="de Hoog S."/>
            <person name="Gorbushina A."/>
            <person name="Stielow B."/>
            <person name="Teixiera M."/>
            <person name="Abouelleil A."/>
            <person name="Chapman S.B."/>
            <person name="Priest M."/>
            <person name="Young S.K."/>
            <person name="Wortman J."/>
            <person name="Nusbaum C."/>
            <person name="Birren B."/>
        </authorList>
    </citation>
    <scope>NUCLEOTIDE SEQUENCE [LARGE SCALE GENOMIC DNA]</scope>
    <source>
        <strain evidence="8 9">CBS 118157</strain>
    </source>
</reference>
<comment type="catalytic activity">
    <reaction evidence="5">
        <text>an aryl sulfate + H2O = a phenol + sulfate + H(+)</text>
        <dbReference type="Rhea" id="RHEA:17261"/>
        <dbReference type="ChEBI" id="CHEBI:15377"/>
        <dbReference type="ChEBI" id="CHEBI:15378"/>
        <dbReference type="ChEBI" id="CHEBI:16189"/>
        <dbReference type="ChEBI" id="CHEBI:33853"/>
        <dbReference type="ChEBI" id="CHEBI:140317"/>
        <dbReference type="EC" id="3.1.6.1"/>
    </reaction>
</comment>
<proteinExistence type="inferred from homology"/>
<dbReference type="GO" id="GO:0004065">
    <property type="term" value="F:arylsulfatase activity"/>
    <property type="evidence" value="ECO:0007669"/>
    <property type="project" value="UniProtKB-UniRule"/>
</dbReference>
<dbReference type="GeneID" id="25331620"/>
<dbReference type="InterPro" id="IPR000917">
    <property type="entry name" value="Sulfatase_N"/>
</dbReference>
<evidence type="ECO:0000313" key="8">
    <source>
        <dbReference type="EMBL" id="KIW50935.1"/>
    </source>
</evidence>
<dbReference type="Proteomes" id="UP000054342">
    <property type="component" value="Unassembled WGS sequence"/>
</dbReference>
<dbReference type="PROSITE" id="PS00523">
    <property type="entry name" value="SULFATASE_1"/>
    <property type="match status" value="1"/>
</dbReference>
<dbReference type="GO" id="GO:0018958">
    <property type="term" value="P:phenol-containing compound metabolic process"/>
    <property type="evidence" value="ECO:0007669"/>
    <property type="project" value="InterPro"/>
</dbReference>
<sequence length="621" mass="67802">MKMKSTTLAAAFGVAARLAGKALSTPSGTASKTPNVLLILTDDQDLLMDSIDYMPNVDRLISQNGTTFQKHYCTMALCCPSRVSLFTGKCVHNTNVTDVRPPYGAYSKFVSQGLNDDYLPLWLRDGGINTYYVGKFSNGHSIDNYKDPQARGWTESNFLLEPGQYDYENTTWALNNQHWKSYPGDNAITLTTENALHMLDKAATAGKPFFLTVAPAVPHVGLRSDGKGSFAPIPQKKWANAFPNAKVPRTKNWNPQNIDGAVSWHQNLPYQNQTLVDELDAFYRARLRAVAGLDDMVADLVAALESYGILENTHVIYTADNGYHISQHRLGPGKKSGFETDINIPMVWRGPGVPAGKVRNTITTHTDLAPTFLGIFGLPPRTSFDGSVIDFETEAIISTGGAGAVVEHVNVEHWGSANAYELVAPHADYTVKGEDNNTQKSVRLQGANGSHSLYYAVWCTNEHELYDMSTDAQQVDNLLPHVLDISQIAAQAQAPDDGDGDGNGNGKQLLGRPLQRVVARLDALLMVLKSCVGIECTDPWAQLHPQGDVNSLQDALAEQYDQFYASQPKVMFSACKQGYLIEYEGPQQAIHYAAGGGFESGQKMSSNYTDTSGVSMSAWSS</sequence>
<dbReference type="InterPro" id="IPR017850">
    <property type="entry name" value="Alkaline_phosphatase_core_sf"/>
</dbReference>
<dbReference type="AlphaFoldDB" id="A0A0D2E898"/>
<evidence type="ECO:0000313" key="9">
    <source>
        <dbReference type="Proteomes" id="UP000054342"/>
    </source>
</evidence>
<evidence type="ECO:0000256" key="6">
    <source>
        <dbReference type="PIRSR" id="PIRSR000972-50"/>
    </source>
</evidence>
<dbReference type="Gene3D" id="3.40.720.10">
    <property type="entry name" value="Alkaline Phosphatase, subunit A"/>
    <property type="match status" value="1"/>
</dbReference>
<dbReference type="Pfam" id="PF00884">
    <property type="entry name" value="Sulfatase"/>
    <property type="match status" value="1"/>
</dbReference>
<keyword evidence="9" id="KW-1185">Reference proteome</keyword>
<evidence type="ECO:0000259" key="7">
    <source>
        <dbReference type="Pfam" id="PF00884"/>
    </source>
</evidence>
<evidence type="ECO:0000256" key="4">
    <source>
        <dbReference type="ARBA" id="ARBA00023180"/>
    </source>
</evidence>
<dbReference type="RefSeq" id="XP_013311519.1">
    <property type="nucleotide sequence ID" value="XM_013456065.1"/>
</dbReference>